<protein>
    <submittedName>
        <fullName evidence="2">SDR family oxidoreductase</fullName>
    </submittedName>
</protein>
<dbReference type="PANTHER" id="PTHR48079">
    <property type="entry name" value="PROTEIN YEEZ"/>
    <property type="match status" value="1"/>
</dbReference>
<dbReference type="OrthoDB" id="9807212at2"/>
<dbReference type="InterPro" id="IPR036291">
    <property type="entry name" value="NAD(P)-bd_dom_sf"/>
</dbReference>
<evidence type="ECO:0000259" key="1">
    <source>
        <dbReference type="Pfam" id="PF01370"/>
    </source>
</evidence>
<dbReference type="SUPFAM" id="SSF51735">
    <property type="entry name" value="NAD(P)-binding Rossmann-fold domains"/>
    <property type="match status" value="1"/>
</dbReference>
<dbReference type="Pfam" id="PF01370">
    <property type="entry name" value="Epimerase"/>
    <property type="match status" value="1"/>
</dbReference>
<proteinExistence type="predicted"/>
<dbReference type="Gene3D" id="3.40.50.720">
    <property type="entry name" value="NAD(P)-binding Rossmann-like Domain"/>
    <property type="match status" value="1"/>
</dbReference>
<dbReference type="InterPro" id="IPR051783">
    <property type="entry name" value="NAD(P)-dependent_oxidoreduct"/>
</dbReference>
<dbReference type="EMBL" id="VJVZ01000002">
    <property type="protein sequence ID" value="TRW26660.1"/>
    <property type="molecule type" value="Genomic_DNA"/>
</dbReference>
<dbReference type="InterPro" id="IPR001509">
    <property type="entry name" value="Epimerase_deHydtase"/>
</dbReference>
<keyword evidence="3" id="KW-1185">Reference proteome</keyword>
<dbReference type="GO" id="GO:0005737">
    <property type="term" value="C:cytoplasm"/>
    <property type="evidence" value="ECO:0007669"/>
    <property type="project" value="TreeGrafter"/>
</dbReference>
<sequence>MKIFVTGATGFVGSAVVQELLKAGHTVLGLARSEASAQKLKAAGAEAHLGDLNDLESIKAGVRAADGVIHLGFIHDFTRFPEVCAIDKTVIETMGGELIGTDKPFIVTSGTAVAANNDVLTEAGRIHSFTNPRTATELAVDAVAAKGVRVAVVRLSPSVHGDEDRHGFVPMLRNIAKEKGKAAIINEGTNVWPAVHRLDAAKLYRLAIEAPFTAGTRFHAVGEEGVPMKDIAGAIAKKLNVPLVSLTPEEAAGYFAWFTHFASLNNPASSVVTQATLGWEPVHPGLLEDLHGDVYFGQDSE</sequence>
<dbReference type="CDD" id="cd05262">
    <property type="entry name" value="SDR_a7"/>
    <property type="match status" value="1"/>
</dbReference>
<accession>A0A552V887</accession>
<comment type="caution">
    <text evidence="2">The sequence shown here is derived from an EMBL/GenBank/DDBJ whole genome shotgun (WGS) entry which is preliminary data.</text>
</comment>
<dbReference type="RefSeq" id="WP_143372158.1">
    <property type="nucleotide sequence ID" value="NZ_VJVZ01000002.1"/>
</dbReference>
<dbReference type="PANTHER" id="PTHR48079:SF9">
    <property type="entry name" value="PUTATIVE-RELATED"/>
    <property type="match status" value="1"/>
</dbReference>
<reference evidence="2 3" key="1">
    <citation type="submission" date="2019-07" db="EMBL/GenBank/DDBJ databases">
        <title>Flavobacterium sp. nov., isolated from glacier ice.</title>
        <authorList>
            <person name="Liu Q."/>
            <person name="Xin Y.-H."/>
        </authorList>
    </citation>
    <scope>NUCLEOTIDE SEQUENCE [LARGE SCALE GENOMIC DNA]</scope>
    <source>
        <strain evidence="2 3">ZT4R6</strain>
    </source>
</reference>
<feature type="domain" description="NAD-dependent epimerase/dehydratase" evidence="1">
    <location>
        <begin position="3"/>
        <end position="213"/>
    </location>
</feature>
<dbReference type="GO" id="GO:0004029">
    <property type="term" value="F:aldehyde dehydrogenase (NAD+) activity"/>
    <property type="evidence" value="ECO:0007669"/>
    <property type="project" value="TreeGrafter"/>
</dbReference>
<dbReference type="Proteomes" id="UP000320643">
    <property type="component" value="Unassembled WGS sequence"/>
</dbReference>
<organism evidence="2 3">
    <name type="scientific">Flavobacterium zepuense</name>
    <dbReference type="NCBI Taxonomy" id="2593302"/>
    <lineage>
        <taxon>Bacteria</taxon>
        <taxon>Pseudomonadati</taxon>
        <taxon>Bacteroidota</taxon>
        <taxon>Flavobacteriia</taxon>
        <taxon>Flavobacteriales</taxon>
        <taxon>Flavobacteriaceae</taxon>
        <taxon>Flavobacterium</taxon>
    </lineage>
</organism>
<evidence type="ECO:0000313" key="2">
    <source>
        <dbReference type="EMBL" id="TRW26660.1"/>
    </source>
</evidence>
<evidence type="ECO:0000313" key="3">
    <source>
        <dbReference type="Proteomes" id="UP000320643"/>
    </source>
</evidence>
<gene>
    <name evidence="2" type="ORF">FMM05_04590</name>
</gene>
<name>A0A552V887_9FLAO</name>
<dbReference type="AlphaFoldDB" id="A0A552V887"/>